<name>A0ABX2JFB1_9SPHN</name>
<proteinExistence type="predicted"/>
<evidence type="ECO:0000313" key="2">
    <source>
        <dbReference type="Proteomes" id="UP000621447"/>
    </source>
</evidence>
<comment type="caution">
    <text evidence="1">The sequence shown here is derived from an EMBL/GenBank/DDBJ whole genome shotgun (WGS) entry which is preliminary data.</text>
</comment>
<dbReference type="RefSeq" id="WP_174193200.1">
    <property type="nucleotide sequence ID" value="NZ_JABULH010000002.1"/>
</dbReference>
<reference evidence="1 2" key="1">
    <citation type="submission" date="2020-06" db="EMBL/GenBank/DDBJ databases">
        <title>Sphingomonas hominis sp. nov., a member of the Sphingomonas, isolated from the hair of a 22-year-old girl.</title>
        <authorList>
            <person name="Zhang D.-F."/>
            <person name="Cui X.-W."/>
        </authorList>
    </citation>
    <scope>NUCLEOTIDE SEQUENCE [LARGE SCALE GENOMIC DNA]</scope>
    <source>
        <strain evidence="1 2">HHU CXW</strain>
    </source>
</reference>
<keyword evidence="2" id="KW-1185">Reference proteome</keyword>
<gene>
    <name evidence="1" type="ORF">HRV97_06585</name>
</gene>
<accession>A0ABX2JFB1</accession>
<organism evidence="1 2">
    <name type="scientific">Sphingomonas hominis</name>
    <dbReference type="NCBI Taxonomy" id="2741495"/>
    <lineage>
        <taxon>Bacteria</taxon>
        <taxon>Pseudomonadati</taxon>
        <taxon>Pseudomonadota</taxon>
        <taxon>Alphaproteobacteria</taxon>
        <taxon>Sphingomonadales</taxon>
        <taxon>Sphingomonadaceae</taxon>
        <taxon>Sphingomonas</taxon>
    </lineage>
</organism>
<dbReference type="Proteomes" id="UP000621447">
    <property type="component" value="Unassembled WGS sequence"/>
</dbReference>
<protein>
    <submittedName>
        <fullName evidence="1">Uncharacterized protein</fullName>
    </submittedName>
</protein>
<evidence type="ECO:0000313" key="1">
    <source>
        <dbReference type="EMBL" id="NTS64823.1"/>
    </source>
</evidence>
<sequence length="58" mass="6366">MDLNYLLQRHQISLLRARAGASSEARVAHYGLARGYGERIASLRHTMGAETLIAGRVS</sequence>
<dbReference type="EMBL" id="JABULH010000002">
    <property type="protein sequence ID" value="NTS64823.1"/>
    <property type="molecule type" value="Genomic_DNA"/>
</dbReference>